<accession>X1CD45</accession>
<dbReference type="EMBL" id="BART01028861">
    <property type="protein sequence ID" value="GAG94188.1"/>
    <property type="molecule type" value="Genomic_DNA"/>
</dbReference>
<organism evidence="1">
    <name type="scientific">marine sediment metagenome</name>
    <dbReference type="NCBI Taxonomy" id="412755"/>
    <lineage>
        <taxon>unclassified sequences</taxon>
        <taxon>metagenomes</taxon>
        <taxon>ecological metagenomes</taxon>
    </lineage>
</organism>
<reference evidence="1" key="1">
    <citation type="journal article" date="2014" name="Front. Microbiol.">
        <title>High frequency of phylogenetically diverse reductive dehalogenase-homologous genes in deep subseafloor sedimentary metagenomes.</title>
        <authorList>
            <person name="Kawai M."/>
            <person name="Futagami T."/>
            <person name="Toyoda A."/>
            <person name="Takaki Y."/>
            <person name="Nishi S."/>
            <person name="Hori S."/>
            <person name="Arai W."/>
            <person name="Tsubouchi T."/>
            <person name="Morono Y."/>
            <person name="Uchiyama I."/>
            <person name="Ito T."/>
            <person name="Fujiyama A."/>
            <person name="Inagaki F."/>
            <person name="Takami H."/>
        </authorList>
    </citation>
    <scope>NUCLEOTIDE SEQUENCE</scope>
    <source>
        <strain evidence="1">Expedition CK06-06</strain>
    </source>
</reference>
<dbReference type="AlphaFoldDB" id="X1CD45"/>
<comment type="caution">
    <text evidence="1">The sequence shown here is derived from an EMBL/GenBank/DDBJ whole genome shotgun (WGS) entry which is preliminary data.</text>
</comment>
<name>X1CD45_9ZZZZ</name>
<proteinExistence type="predicted"/>
<evidence type="ECO:0000313" key="1">
    <source>
        <dbReference type="EMBL" id="GAG94188.1"/>
    </source>
</evidence>
<sequence>PAETASSGEITGANLGGAGALVQAARGLARSPAGQALFGGGLGLAGGLAMDSGTGMPRITRRMKSDVRKIYMMAGMDPNATAQILNNLGTYPRMNFDANLVFFILTKRFRNDGPVVTKAAVRKTKQTLRRMKGVVDMYNSVCKPTTRRAPARRAAPKAVQLIKN</sequence>
<protein>
    <submittedName>
        <fullName evidence="1">Uncharacterized protein</fullName>
    </submittedName>
</protein>
<gene>
    <name evidence="1" type="ORF">S01H4_50783</name>
</gene>
<feature type="non-terminal residue" evidence="1">
    <location>
        <position position="1"/>
    </location>
</feature>